<dbReference type="Proteomes" id="UP000604730">
    <property type="component" value="Unassembled WGS sequence"/>
</dbReference>
<sequence>MKQINISKHGIDFSTATLVFGDDNRIEKYDESHSMTEDRYVTIGEINGIAVIVVVVYTEREDSIRIISARLATKIEKEAYYNG</sequence>
<dbReference type="RefSeq" id="WP_208429214.1">
    <property type="nucleotide sequence ID" value="NZ_JAEPRJ010000001.1"/>
</dbReference>
<dbReference type="Pfam" id="PF04365">
    <property type="entry name" value="BrnT_toxin"/>
    <property type="match status" value="1"/>
</dbReference>
<dbReference type="EMBL" id="JAEPRJ010000001">
    <property type="protein sequence ID" value="MBK5897750.1"/>
    <property type="molecule type" value="Genomic_DNA"/>
</dbReference>
<gene>
    <name evidence="1" type="ORF">JJN12_08170</name>
</gene>
<reference evidence="1 2" key="1">
    <citation type="submission" date="2021-01" db="EMBL/GenBank/DDBJ databases">
        <title>Isolation and description of Catonella massiliensis sp. nov., a novel Catonella species, isolated from a stable periodontitis subject.</title>
        <authorList>
            <person name="Antezack A."/>
            <person name="Boxberger M."/>
            <person name="La Scola B."/>
            <person name="Monnet-Corti V."/>
        </authorList>
    </citation>
    <scope>NUCLEOTIDE SEQUENCE [LARGE SCALE GENOMIC DNA]</scope>
    <source>
        <strain evidence="1 2">Marseille-Q4567</strain>
    </source>
</reference>
<dbReference type="Gene3D" id="3.10.450.530">
    <property type="entry name" value="Ribonuclease toxin, BrnT, of type II toxin-antitoxin system"/>
    <property type="match status" value="1"/>
</dbReference>
<name>A0ABS1J119_9FIRM</name>
<evidence type="ECO:0000313" key="2">
    <source>
        <dbReference type="Proteomes" id="UP000604730"/>
    </source>
</evidence>
<organism evidence="1 2">
    <name type="scientific">Catonella massiliensis</name>
    <dbReference type="NCBI Taxonomy" id="2799636"/>
    <lineage>
        <taxon>Bacteria</taxon>
        <taxon>Bacillati</taxon>
        <taxon>Bacillota</taxon>
        <taxon>Clostridia</taxon>
        <taxon>Lachnospirales</taxon>
        <taxon>Lachnospiraceae</taxon>
        <taxon>Catonella</taxon>
    </lineage>
</organism>
<keyword evidence="2" id="KW-1185">Reference proteome</keyword>
<comment type="caution">
    <text evidence="1">The sequence shown here is derived from an EMBL/GenBank/DDBJ whole genome shotgun (WGS) entry which is preliminary data.</text>
</comment>
<proteinExistence type="predicted"/>
<protein>
    <submittedName>
        <fullName evidence="1">BrnT family toxin</fullName>
    </submittedName>
</protein>
<dbReference type="InterPro" id="IPR007460">
    <property type="entry name" value="BrnT_toxin"/>
</dbReference>
<dbReference type="InterPro" id="IPR038573">
    <property type="entry name" value="BrnT_sf"/>
</dbReference>
<evidence type="ECO:0000313" key="1">
    <source>
        <dbReference type="EMBL" id="MBK5897750.1"/>
    </source>
</evidence>
<accession>A0ABS1J119</accession>